<evidence type="ECO:0000313" key="2">
    <source>
        <dbReference type="Ensembl" id="ENSLLTP00000008522.1"/>
    </source>
</evidence>
<dbReference type="SMART" id="SM00349">
    <property type="entry name" value="KRAB"/>
    <property type="match status" value="1"/>
</dbReference>
<dbReference type="CDD" id="cd07765">
    <property type="entry name" value="KRAB_A-box"/>
    <property type="match status" value="1"/>
</dbReference>
<reference evidence="2" key="2">
    <citation type="submission" date="2025-09" db="UniProtKB">
        <authorList>
            <consortium name="Ensembl"/>
        </authorList>
    </citation>
    <scope>IDENTIFICATION</scope>
</reference>
<dbReference type="InterPro" id="IPR036051">
    <property type="entry name" value="KRAB_dom_sf"/>
</dbReference>
<dbReference type="InterPro" id="IPR001909">
    <property type="entry name" value="KRAB"/>
</dbReference>
<feature type="domain" description="KRAB" evidence="1">
    <location>
        <begin position="1"/>
        <end position="55"/>
    </location>
</feature>
<protein>
    <recommendedName>
        <fullName evidence="1">KRAB domain-containing protein</fullName>
    </recommendedName>
</protein>
<evidence type="ECO:0000259" key="1">
    <source>
        <dbReference type="PROSITE" id="PS50805"/>
    </source>
</evidence>
<organism evidence="2 3">
    <name type="scientific">Laticauda laticaudata</name>
    <name type="common">Blue-ringed sea krait</name>
    <name type="synonym">Blue-lipped sea krait</name>
    <dbReference type="NCBI Taxonomy" id="8630"/>
    <lineage>
        <taxon>Eukaryota</taxon>
        <taxon>Metazoa</taxon>
        <taxon>Chordata</taxon>
        <taxon>Craniata</taxon>
        <taxon>Vertebrata</taxon>
        <taxon>Euteleostomi</taxon>
        <taxon>Lepidosauria</taxon>
        <taxon>Squamata</taxon>
        <taxon>Bifurcata</taxon>
        <taxon>Unidentata</taxon>
        <taxon>Episquamata</taxon>
        <taxon>Toxicofera</taxon>
        <taxon>Serpentes</taxon>
        <taxon>Colubroidea</taxon>
        <taxon>Elapidae</taxon>
        <taxon>Laticaudinae</taxon>
        <taxon>Laticauda</taxon>
    </lineage>
</organism>
<name>A0A8C5RW59_LATLA</name>
<evidence type="ECO:0000313" key="3">
    <source>
        <dbReference type="Proteomes" id="UP000694406"/>
    </source>
</evidence>
<dbReference type="Gene3D" id="6.10.140.140">
    <property type="match status" value="1"/>
</dbReference>
<reference evidence="2" key="1">
    <citation type="submission" date="2025-08" db="UniProtKB">
        <authorList>
            <consortium name="Ensembl"/>
        </authorList>
    </citation>
    <scope>IDENTIFICATION</scope>
</reference>
<dbReference type="SUPFAM" id="SSF109640">
    <property type="entry name" value="KRAB domain (Kruppel-associated box)"/>
    <property type="match status" value="1"/>
</dbReference>
<dbReference type="Proteomes" id="UP000694406">
    <property type="component" value="Unplaced"/>
</dbReference>
<dbReference type="GO" id="GO:0006355">
    <property type="term" value="P:regulation of DNA-templated transcription"/>
    <property type="evidence" value="ECO:0007669"/>
    <property type="project" value="InterPro"/>
</dbReference>
<dbReference type="PROSITE" id="PS50805">
    <property type="entry name" value="KRAB"/>
    <property type="match status" value="1"/>
</dbReference>
<dbReference type="GeneTree" id="ENSGT00960000190494"/>
<accession>A0A8C5RW59</accession>
<dbReference type="AlphaFoldDB" id="A0A8C5RW59"/>
<dbReference type="Pfam" id="PF01352">
    <property type="entry name" value="KRAB"/>
    <property type="match status" value="1"/>
</dbReference>
<proteinExistence type="predicted"/>
<dbReference type="Ensembl" id="ENSLLTT00000008844.1">
    <property type="protein sequence ID" value="ENSLLTP00000008522.1"/>
    <property type="gene ID" value="ENSLLTG00000006493.1"/>
</dbReference>
<sequence length="55" mass="6180">IDSCEVALDFTEEEWRLLDSGQKALCCEVMQEVFRNMSALGKARICSGLSSSKFF</sequence>
<keyword evidence="3" id="KW-1185">Reference proteome</keyword>